<evidence type="ECO:0000313" key="2">
    <source>
        <dbReference type="Proteomes" id="UP000186817"/>
    </source>
</evidence>
<keyword evidence="2" id="KW-1185">Reference proteome</keyword>
<comment type="caution">
    <text evidence="1">The sequence shown here is derived from an EMBL/GenBank/DDBJ whole genome shotgun (WGS) entry which is preliminary data.</text>
</comment>
<dbReference type="InterPro" id="IPR016024">
    <property type="entry name" value="ARM-type_fold"/>
</dbReference>
<reference evidence="1 2" key="1">
    <citation type="submission" date="2016-02" db="EMBL/GenBank/DDBJ databases">
        <title>Genome analysis of coral dinoflagellate symbionts highlights evolutionary adaptations to a symbiotic lifestyle.</title>
        <authorList>
            <person name="Aranda M."/>
            <person name="Li Y."/>
            <person name="Liew Y.J."/>
            <person name="Baumgarten S."/>
            <person name="Simakov O."/>
            <person name="Wilson M."/>
            <person name="Piel J."/>
            <person name="Ashoor H."/>
            <person name="Bougouffa S."/>
            <person name="Bajic V.B."/>
            <person name="Ryu T."/>
            <person name="Ravasi T."/>
            <person name="Bayer T."/>
            <person name="Micklem G."/>
            <person name="Kim H."/>
            <person name="Bhak J."/>
            <person name="Lajeunesse T.C."/>
            <person name="Voolstra C.R."/>
        </authorList>
    </citation>
    <scope>NUCLEOTIDE SEQUENCE [LARGE SCALE GENOMIC DNA]</scope>
    <source>
        <strain evidence="1 2">CCMP2467</strain>
    </source>
</reference>
<accession>A0A1Q9E999</accession>
<organism evidence="1 2">
    <name type="scientific">Symbiodinium microadriaticum</name>
    <name type="common">Dinoflagellate</name>
    <name type="synonym">Zooxanthella microadriatica</name>
    <dbReference type="NCBI Taxonomy" id="2951"/>
    <lineage>
        <taxon>Eukaryota</taxon>
        <taxon>Sar</taxon>
        <taxon>Alveolata</taxon>
        <taxon>Dinophyceae</taxon>
        <taxon>Suessiales</taxon>
        <taxon>Symbiodiniaceae</taxon>
        <taxon>Symbiodinium</taxon>
    </lineage>
</organism>
<protein>
    <submittedName>
        <fullName evidence="1">Uncharacterized protein</fullName>
    </submittedName>
</protein>
<dbReference type="SUPFAM" id="SSF48371">
    <property type="entry name" value="ARM repeat"/>
    <property type="match status" value="1"/>
</dbReference>
<dbReference type="EMBL" id="LSRX01000221">
    <property type="protein sequence ID" value="OLQ03978.1"/>
    <property type="molecule type" value="Genomic_DNA"/>
</dbReference>
<dbReference type="OrthoDB" id="425291at2759"/>
<gene>
    <name evidence="1" type="ORF">AK812_SmicGene13005</name>
</gene>
<proteinExistence type="predicted"/>
<dbReference type="AlphaFoldDB" id="A0A1Q9E999"/>
<sequence length="433" mass="47871">MLFLSLLYYTLHEPAASGVPRRLARAMECKSRALRKLLAQLSAQEESFNHFVSAEALPFEAELKSCASELSAHAAAGETLDFRRCRTTLVSYLKELLRRTFATPVDGKKRAQALLLLIDTSGSHPEAAYLVAESGLFVKAMCSNLECEDQPQQGLLLLTVCLAACVAHQVPESQSFHSFLAPLVDLACDYGSFKPFRPLQIHAVEALVHLCYSRASRQLLSQELCSPKVESLLRATRYRSQDGAPVRQHTFLVCLLLANLCDLPMAVDPGMSPASFGYVGFAALWTPEDFFVSLATALAAAARGEPWPPESELIWPCWKLVHTVERLSRHGYAAELRLCATPLMTVVARTRSQKAPEHSVRIVRLASEALRAIASAACNDSEALRREARFTIHFVEALKEHAEEMPAAEDLLGFFLDHRDPLPYLMHADLVSA</sequence>
<name>A0A1Q9E999_SYMMI</name>
<evidence type="ECO:0000313" key="1">
    <source>
        <dbReference type="EMBL" id="OLQ03978.1"/>
    </source>
</evidence>
<dbReference type="Proteomes" id="UP000186817">
    <property type="component" value="Unassembled WGS sequence"/>
</dbReference>